<dbReference type="CDD" id="cd12797">
    <property type="entry name" value="M23_peptidase"/>
    <property type="match status" value="1"/>
</dbReference>
<dbReference type="KEGG" id="dfi:AXF13_06990"/>
<dbReference type="PANTHER" id="PTHR21666">
    <property type="entry name" value="PEPTIDASE-RELATED"/>
    <property type="match status" value="1"/>
</dbReference>
<dbReference type="EMBL" id="CP014229">
    <property type="protein sequence ID" value="AMD89880.1"/>
    <property type="molecule type" value="Genomic_DNA"/>
</dbReference>
<accession>A0A0X8JJE6</accession>
<dbReference type="Pfam" id="PF01551">
    <property type="entry name" value="Peptidase_M23"/>
    <property type="match status" value="1"/>
</dbReference>
<feature type="signal peptide" evidence="3">
    <location>
        <begin position="1"/>
        <end position="22"/>
    </location>
</feature>
<evidence type="ECO:0000313" key="5">
    <source>
        <dbReference type="EMBL" id="AMD89880.1"/>
    </source>
</evidence>
<evidence type="ECO:0000256" key="2">
    <source>
        <dbReference type="SAM" id="MobiDB-lite"/>
    </source>
</evidence>
<dbReference type="STRING" id="44742.AXF13_06990"/>
<dbReference type="InterPro" id="IPR050570">
    <property type="entry name" value="Cell_wall_metabolism_enzyme"/>
</dbReference>
<evidence type="ECO:0000313" key="6">
    <source>
        <dbReference type="Proteomes" id="UP000069241"/>
    </source>
</evidence>
<dbReference type="Gene3D" id="2.70.70.10">
    <property type="entry name" value="Glucose Permease (Domain IIA)"/>
    <property type="match status" value="1"/>
</dbReference>
<dbReference type="InterPro" id="IPR016047">
    <property type="entry name" value="M23ase_b-sheet_dom"/>
</dbReference>
<feature type="compositionally biased region" description="Low complexity" evidence="2">
    <location>
        <begin position="36"/>
        <end position="47"/>
    </location>
</feature>
<reference evidence="6" key="1">
    <citation type="submission" date="2016-02" db="EMBL/GenBank/DDBJ databases">
        <authorList>
            <person name="Holder M.E."/>
            <person name="Ajami N.J."/>
            <person name="Petrosino J.F."/>
        </authorList>
    </citation>
    <scope>NUCLEOTIDE SEQUENCE [LARGE SCALE GENOMIC DNA]</scope>
    <source>
        <strain evidence="6">CCUG 45958</strain>
    </source>
</reference>
<dbReference type="SUPFAM" id="SSF51261">
    <property type="entry name" value="Duplicated hybrid motif"/>
    <property type="match status" value="1"/>
</dbReference>
<sequence>MLHHVAVAALFLALSAALPCLAAEESGVPQTPALPPAADGDGAATVAPPLPAAREAGKLPPLAEMITSPFGRRRMPGWLSRRGMVMREHSGLDIRARLGWPVVAFDGGMVSHAGPHGLSGIVVEIRQDDGMTARYAHLQKVLVSAGRRVRRGEAVGLVGCTGRTTGAHLHFGLQNAKGELVDPLPYLRSAEQLLRPAPGQIPAELTPQQCGPVIRGRNGRPARIGDLKTLENYSPPPIPAWGEGR</sequence>
<organism evidence="5 6">
    <name type="scientific">Desulfovibrio fairfieldensis</name>
    <dbReference type="NCBI Taxonomy" id="44742"/>
    <lineage>
        <taxon>Bacteria</taxon>
        <taxon>Pseudomonadati</taxon>
        <taxon>Thermodesulfobacteriota</taxon>
        <taxon>Desulfovibrionia</taxon>
        <taxon>Desulfovibrionales</taxon>
        <taxon>Desulfovibrionaceae</taxon>
        <taxon>Desulfovibrio</taxon>
    </lineage>
</organism>
<protein>
    <submittedName>
        <fullName evidence="5">Peptidase M23</fullName>
    </submittedName>
</protein>
<keyword evidence="1 3" id="KW-0732">Signal</keyword>
<keyword evidence="6" id="KW-1185">Reference proteome</keyword>
<feature type="chain" id="PRO_5007067462" evidence="3">
    <location>
        <begin position="23"/>
        <end position="245"/>
    </location>
</feature>
<dbReference type="PANTHER" id="PTHR21666:SF289">
    <property type="entry name" value="L-ALA--D-GLU ENDOPEPTIDASE"/>
    <property type="match status" value="1"/>
</dbReference>
<evidence type="ECO:0000256" key="3">
    <source>
        <dbReference type="SAM" id="SignalP"/>
    </source>
</evidence>
<dbReference type="GO" id="GO:0004222">
    <property type="term" value="F:metalloendopeptidase activity"/>
    <property type="evidence" value="ECO:0007669"/>
    <property type="project" value="TreeGrafter"/>
</dbReference>
<dbReference type="AlphaFoldDB" id="A0A0X8JJE6"/>
<proteinExistence type="predicted"/>
<evidence type="ECO:0000259" key="4">
    <source>
        <dbReference type="Pfam" id="PF01551"/>
    </source>
</evidence>
<gene>
    <name evidence="5" type="ORF">AXF13_06990</name>
</gene>
<feature type="domain" description="M23ase beta-sheet core" evidence="4">
    <location>
        <begin position="88"/>
        <end position="183"/>
    </location>
</feature>
<dbReference type="InterPro" id="IPR011055">
    <property type="entry name" value="Dup_hybrid_motif"/>
</dbReference>
<name>A0A0X8JJE6_9BACT</name>
<feature type="region of interest" description="Disordered" evidence="2">
    <location>
        <begin position="31"/>
        <end position="54"/>
    </location>
</feature>
<evidence type="ECO:0000256" key="1">
    <source>
        <dbReference type="ARBA" id="ARBA00022729"/>
    </source>
</evidence>
<dbReference type="Proteomes" id="UP000069241">
    <property type="component" value="Chromosome"/>
</dbReference>
<feature type="region of interest" description="Disordered" evidence="2">
    <location>
        <begin position="201"/>
        <end position="245"/>
    </location>
</feature>